<dbReference type="Gene3D" id="3.30.2290.10">
    <property type="entry name" value="PmbA/TldD superfamily"/>
    <property type="match status" value="1"/>
</dbReference>
<dbReference type="InterPro" id="IPR045570">
    <property type="entry name" value="Metalloprtase-TldD/E_cen_dom"/>
</dbReference>
<dbReference type="AlphaFoldDB" id="A0A062V367"/>
<dbReference type="PATRIC" id="fig|1392998.3.peg.2639"/>
<dbReference type="PANTHER" id="PTHR30624:SF0">
    <property type="entry name" value="METALLOPROTEASE SLR0863"/>
    <property type="match status" value="1"/>
</dbReference>
<sequence>MDFYDIRVIKGVSTAVVLDNGEIKEISNNFSSGAAVRVLSKGTWGFVSQDNPENLDAALNSAKRLAETAKNRSTRDPVKLAPIEKPTLQNLPQIRENPGDIPIEDKVKLLLEIEKNARIDGIKSTSAVYSESLVNISYSSSEGLDCEYTLNRVGFAVSAIAQSEGVYQIGRESRFGVSGFELFKKHDAFGLARRAADTAVELLSASTPKGGAYPVILDQELAGVFIHEAVGHAVEADHVIEGNSILAGRTGEQIASPLITVYDDPSLHEFGYYPFDDEGAESKRTTVIENGVLKSFLHSRETAGQLGGTSRNSRAQGYASPVIRMSNTFIAPDGMKFDEMLSELKDGIYLKGSRGGQVNPGEGVFQFNAERGFIVKNGEITTPLRDVSLSGHTLEILNSVSAVGNDLEMNSGRCGKAGQLVPVSDGSPHVLMKRAVVGGSG</sequence>
<comment type="similarity">
    <text evidence="1">Belongs to the peptidase U62 family.</text>
</comment>
<dbReference type="SUPFAM" id="SSF111283">
    <property type="entry name" value="Putative modulator of DNA gyrase, PmbA/TldD"/>
    <property type="match status" value="1"/>
</dbReference>
<evidence type="ECO:0000256" key="2">
    <source>
        <dbReference type="ARBA" id="ARBA00022670"/>
    </source>
</evidence>
<dbReference type="Proteomes" id="UP000027153">
    <property type="component" value="Unassembled WGS sequence"/>
</dbReference>
<keyword evidence="3" id="KW-0378">Hydrolase</keyword>
<keyword evidence="4" id="KW-0482">Metalloprotease</keyword>
<accession>A0A062V367</accession>
<dbReference type="InterPro" id="IPR045569">
    <property type="entry name" value="Metalloprtase-TldD/E_C"/>
</dbReference>
<evidence type="ECO:0000256" key="4">
    <source>
        <dbReference type="ARBA" id="ARBA00023049"/>
    </source>
</evidence>
<feature type="domain" description="Metalloprotease TldD/E central" evidence="7">
    <location>
        <begin position="97"/>
        <end position="203"/>
    </location>
</feature>
<evidence type="ECO:0000256" key="3">
    <source>
        <dbReference type="ARBA" id="ARBA00022801"/>
    </source>
</evidence>
<dbReference type="GO" id="GO:0006508">
    <property type="term" value="P:proteolysis"/>
    <property type="evidence" value="ECO:0007669"/>
    <property type="project" value="UniProtKB-KW"/>
</dbReference>
<evidence type="ECO:0000259" key="5">
    <source>
        <dbReference type="Pfam" id="PF01523"/>
    </source>
</evidence>
<keyword evidence="2 8" id="KW-0645">Protease</keyword>
<dbReference type="PIRSF" id="PIRSF004919">
    <property type="entry name" value="TldD"/>
    <property type="match status" value="1"/>
</dbReference>
<name>A0A062V367_9EURY</name>
<evidence type="ECO:0000313" key="9">
    <source>
        <dbReference type="Proteomes" id="UP000027153"/>
    </source>
</evidence>
<dbReference type="InterPro" id="IPR025502">
    <property type="entry name" value="TldD"/>
</dbReference>
<dbReference type="InterPro" id="IPR036059">
    <property type="entry name" value="TldD/PmbA_sf"/>
</dbReference>
<reference evidence="8 9" key="1">
    <citation type="journal article" date="2013" name="Nature">
        <title>Anaerobic oxidation of methane coupled to nitrate reduction in a novel archaeal lineage.</title>
        <authorList>
            <person name="Haroon M.F."/>
            <person name="Hu S."/>
            <person name="Shi Y."/>
            <person name="Imelfort M."/>
            <person name="Keller J."/>
            <person name="Hugenholtz P."/>
            <person name="Yuan Z."/>
            <person name="Tyson G.W."/>
        </authorList>
    </citation>
    <scope>NUCLEOTIDE SEQUENCE [LARGE SCALE GENOMIC DNA]</scope>
    <source>
        <strain evidence="8 9">ANME-2d</strain>
    </source>
</reference>
<keyword evidence="9" id="KW-1185">Reference proteome</keyword>
<dbReference type="Pfam" id="PF19289">
    <property type="entry name" value="PmbA_TldD_3rd"/>
    <property type="match status" value="1"/>
</dbReference>
<evidence type="ECO:0000256" key="1">
    <source>
        <dbReference type="ARBA" id="ARBA00005836"/>
    </source>
</evidence>
<dbReference type="EMBL" id="JMIY01000007">
    <property type="protein sequence ID" value="KCZ71048.1"/>
    <property type="molecule type" value="Genomic_DNA"/>
</dbReference>
<dbReference type="OrthoDB" id="98233at2157"/>
<evidence type="ECO:0000259" key="6">
    <source>
        <dbReference type="Pfam" id="PF19289"/>
    </source>
</evidence>
<evidence type="ECO:0000313" key="8">
    <source>
        <dbReference type="EMBL" id="KCZ71048.1"/>
    </source>
</evidence>
<comment type="caution">
    <text evidence="8">The sequence shown here is derived from an EMBL/GenBank/DDBJ whole genome shotgun (WGS) entry which is preliminary data.</text>
</comment>
<evidence type="ECO:0000259" key="7">
    <source>
        <dbReference type="Pfam" id="PF19290"/>
    </source>
</evidence>
<dbReference type="Pfam" id="PF01523">
    <property type="entry name" value="PmbA_TldD_1st"/>
    <property type="match status" value="1"/>
</dbReference>
<dbReference type="Pfam" id="PF19290">
    <property type="entry name" value="PmbA_TldD_2nd"/>
    <property type="match status" value="1"/>
</dbReference>
<protein>
    <submittedName>
        <fullName evidence="8">Putative Zn-dependent protease-like protein</fullName>
    </submittedName>
</protein>
<proteinExistence type="inferred from homology"/>
<feature type="domain" description="Metalloprotease TldD/E C-terminal" evidence="6">
    <location>
        <begin position="211"/>
        <end position="439"/>
    </location>
</feature>
<dbReference type="InterPro" id="IPR002510">
    <property type="entry name" value="Metalloprtase-TldD/E_N"/>
</dbReference>
<feature type="domain" description="Metalloprotease TldD/E N-terminal" evidence="5">
    <location>
        <begin position="4"/>
        <end position="66"/>
    </location>
</feature>
<dbReference type="GO" id="GO:0008237">
    <property type="term" value="F:metallopeptidase activity"/>
    <property type="evidence" value="ECO:0007669"/>
    <property type="project" value="UniProtKB-KW"/>
</dbReference>
<gene>
    <name evidence="8" type="ORF">ANME2D_03078</name>
</gene>
<dbReference type="RefSeq" id="WP_048093170.1">
    <property type="nucleotide sequence ID" value="NZ_JMIY01000007.1"/>
</dbReference>
<organism evidence="8 9">
    <name type="scientific">Candidatus Methanoperedens nitratireducens</name>
    <dbReference type="NCBI Taxonomy" id="1392998"/>
    <lineage>
        <taxon>Archaea</taxon>
        <taxon>Methanobacteriati</taxon>
        <taxon>Methanobacteriota</taxon>
        <taxon>Stenosarchaea group</taxon>
        <taxon>Methanomicrobia</taxon>
        <taxon>Methanosarcinales</taxon>
        <taxon>ANME-2 cluster</taxon>
        <taxon>Candidatus Methanoperedentaceae</taxon>
        <taxon>Candidatus Methanoperedens</taxon>
    </lineage>
</organism>
<dbReference type="GO" id="GO:0005829">
    <property type="term" value="C:cytosol"/>
    <property type="evidence" value="ECO:0007669"/>
    <property type="project" value="TreeGrafter"/>
</dbReference>
<dbReference type="InterPro" id="IPR051463">
    <property type="entry name" value="Peptidase_U62_metallo"/>
</dbReference>
<dbReference type="InterPro" id="IPR035068">
    <property type="entry name" value="TldD/PmbA_N"/>
</dbReference>
<dbReference type="PANTHER" id="PTHR30624">
    <property type="entry name" value="UNCHARACTERIZED PROTEIN TLDD AND PMBA"/>
    <property type="match status" value="1"/>
</dbReference>